<dbReference type="EMBL" id="JABVEC010000023">
    <property type="protein sequence ID" value="MBC6469020.1"/>
    <property type="molecule type" value="Genomic_DNA"/>
</dbReference>
<organism evidence="1 2">
    <name type="scientific">Actinomadura alba</name>
    <dbReference type="NCBI Taxonomy" id="406431"/>
    <lineage>
        <taxon>Bacteria</taxon>
        <taxon>Bacillati</taxon>
        <taxon>Actinomycetota</taxon>
        <taxon>Actinomycetes</taxon>
        <taxon>Streptosporangiales</taxon>
        <taxon>Thermomonosporaceae</taxon>
        <taxon>Actinomadura</taxon>
    </lineage>
</organism>
<evidence type="ECO:0008006" key="3">
    <source>
        <dbReference type="Google" id="ProtNLM"/>
    </source>
</evidence>
<accession>A0ABR7LW98</accession>
<reference evidence="1 2" key="1">
    <citation type="submission" date="2020-06" db="EMBL/GenBank/DDBJ databases">
        <title>Actinomadura xiongansis sp. nov., isolated from soil of Baiyangdian.</title>
        <authorList>
            <person name="Zhang X."/>
        </authorList>
    </citation>
    <scope>NUCLEOTIDE SEQUENCE [LARGE SCALE GENOMIC DNA]</scope>
    <source>
        <strain evidence="1 2">HBUM206468</strain>
    </source>
</reference>
<comment type="caution">
    <text evidence="1">The sequence shown here is derived from an EMBL/GenBank/DDBJ whole genome shotgun (WGS) entry which is preliminary data.</text>
</comment>
<dbReference type="PROSITE" id="PS51257">
    <property type="entry name" value="PROKAR_LIPOPROTEIN"/>
    <property type="match status" value="1"/>
</dbReference>
<sequence length="319" mass="35141">MRLRSYFGAIGALAVVAGCSSHSAPPDGRPVISSTPTPTAYGMVTSPLEPYMLTNEQEQKLLKAQDVLARECLSRYGVAATRPVLPLVGVNKTLRERNRRTFVELEDARRYGYHRSAAFPHDGGPPEETARKPELPAGAEVLLNGWRQQNGATGQTYQGRQVPEHGCRGEAKAKLTRGLSVPEKVKNSDYAGVRGSQSFVAGLRRQAIDQLLGDDRYHEVIKRWSACMKKSGRDYSNPGAAMRDRRWKTAQPSRQEIDTAVADTTCRLKLNYLGIIGALRSAYEQRQVDRNLPVLRAVRTYLDGAVGHADEVLNGRSPG</sequence>
<evidence type="ECO:0000313" key="1">
    <source>
        <dbReference type="EMBL" id="MBC6469020.1"/>
    </source>
</evidence>
<keyword evidence="2" id="KW-1185">Reference proteome</keyword>
<evidence type="ECO:0000313" key="2">
    <source>
        <dbReference type="Proteomes" id="UP000805614"/>
    </source>
</evidence>
<proteinExistence type="predicted"/>
<dbReference type="RefSeq" id="WP_187246064.1">
    <property type="nucleotide sequence ID" value="NZ_BAAAOK010000037.1"/>
</dbReference>
<protein>
    <recommendedName>
        <fullName evidence="3">Lipoprotein</fullName>
    </recommendedName>
</protein>
<dbReference type="Proteomes" id="UP000805614">
    <property type="component" value="Unassembled WGS sequence"/>
</dbReference>
<name>A0ABR7LW98_9ACTN</name>
<gene>
    <name evidence="1" type="ORF">HKK74_26505</name>
</gene>